<dbReference type="InterPro" id="IPR026289">
    <property type="entry name" value="SBP_TakP-like"/>
</dbReference>
<dbReference type="CDD" id="cd13604">
    <property type="entry name" value="PBP2_TRAP_ketoacid_lactate_like"/>
    <property type="match status" value="1"/>
</dbReference>
<evidence type="ECO:0000256" key="2">
    <source>
        <dbReference type="PIRSR" id="PIRSR039026-1"/>
    </source>
</evidence>
<evidence type="ECO:0000313" key="5">
    <source>
        <dbReference type="Proteomes" id="UP000630923"/>
    </source>
</evidence>
<dbReference type="InterPro" id="IPR018389">
    <property type="entry name" value="DctP_fam"/>
</dbReference>
<accession>A0A919AU43</accession>
<proteinExistence type="predicted"/>
<dbReference type="Gene3D" id="3.40.190.10">
    <property type="entry name" value="Periplasmic binding protein-like II"/>
    <property type="match status" value="1"/>
</dbReference>
<protein>
    <submittedName>
        <fullName evidence="4">ABC transporter substrate-binding protein</fullName>
    </submittedName>
</protein>
<dbReference type="PROSITE" id="PS51257">
    <property type="entry name" value="PROKAR_LIPOPROTEIN"/>
    <property type="match status" value="1"/>
</dbReference>
<evidence type="ECO:0000313" key="4">
    <source>
        <dbReference type="EMBL" id="GHF26260.1"/>
    </source>
</evidence>
<dbReference type="Proteomes" id="UP000630923">
    <property type="component" value="Unassembled WGS sequence"/>
</dbReference>
<evidence type="ECO:0000256" key="3">
    <source>
        <dbReference type="PIRSR" id="PIRSR039026-2"/>
    </source>
</evidence>
<name>A0A919AU43_9PROT</name>
<dbReference type="GO" id="GO:0046872">
    <property type="term" value="F:metal ion binding"/>
    <property type="evidence" value="ECO:0007669"/>
    <property type="project" value="UniProtKB-KW"/>
</dbReference>
<dbReference type="GO" id="GO:0055085">
    <property type="term" value="P:transmembrane transport"/>
    <property type="evidence" value="ECO:0007669"/>
    <property type="project" value="InterPro"/>
</dbReference>
<evidence type="ECO:0000256" key="1">
    <source>
        <dbReference type="ARBA" id="ARBA00022729"/>
    </source>
</evidence>
<feature type="binding site" evidence="3">
    <location>
        <position position="223"/>
    </location>
    <ligand>
        <name>Na(+)</name>
        <dbReference type="ChEBI" id="CHEBI:29101"/>
    </ligand>
</feature>
<feature type="binding site" evidence="2">
    <location>
        <position position="164"/>
    </location>
    <ligand>
        <name>substrate</name>
    </ligand>
</feature>
<reference evidence="4" key="1">
    <citation type="journal article" date="2014" name="Int. J. Syst. Evol. Microbiol.">
        <title>Complete genome sequence of Corynebacterium casei LMG S-19264T (=DSM 44701T), isolated from a smear-ripened cheese.</title>
        <authorList>
            <consortium name="US DOE Joint Genome Institute (JGI-PGF)"/>
            <person name="Walter F."/>
            <person name="Albersmeier A."/>
            <person name="Kalinowski J."/>
            <person name="Ruckert C."/>
        </authorList>
    </citation>
    <scope>NUCLEOTIDE SEQUENCE</scope>
    <source>
        <strain evidence="4">KCTC 42590</strain>
    </source>
</reference>
<dbReference type="PANTHER" id="PTHR33376">
    <property type="match status" value="1"/>
</dbReference>
<sequence length="360" mass="39950">MIRGAFIGIAACLTLAACSQETGTKSSVSDQTATTEAAPVRWRMTSTYPSTLAILGSMGKRFSEEIDTLSNGDVTIEFFEPGVLAPPFEIFDAVSYGAIEAGWSTPGYWAGKVPALQLFSSVPFGPLAPEYLAWMDYGGGKELFEDIYHKHGIHSVICGVIPPESSGWFKEEIHTLEDLKGKKIRFFGLGGKVLEEIGASPQLISGGEIYQALELGTIDGTEFSMPAVDLNMGFYQIAKHYYFPGWHQQATFFELMINLEKWQTLSPHQQTLIETACSTNVRYSLSMGEAMQAEAMAELEKKGVQFHTWSPEVLDGLRTAWEKVAADLRAKDPEFARAWDSLQSFREKYKAWSDRGFLKD</sequence>
<feature type="binding site" evidence="3">
    <location>
        <position position="248"/>
    </location>
    <ligand>
        <name>substrate</name>
    </ligand>
</feature>
<dbReference type="InterPro" id="IPR038404">
    <property type="entry name" value="TRAP_DctP_sf"/>
</dbReference>
<dbReference type="GO" id="GO:0031317">
    <property type="term" value="C:tripartite ATP-independent periplasmic transporter complex"/>
    <property type="evidence" value="ECO:0007669"/>
    <property type="project" value="InterPro"/>
</dbReference>
<dbReference type="AlphaFoldDB" id="A0A919AU43"/>
<reference evidence="4" key="2">
    <citation type="submission" date="2020-09" db="EMBL/GenBank/DDBJ databases">
        <authorList>
            <person name="Sun Q."/>
            <person name="Kim S."/>
        </authorList>
    </citation>
    <scope>NUCLEOTIDE SEQUENCE</scope>
    <source>
        <strain evidence="4">KCTC 42590</strain>
    </source>
</reference>
<keyword evidence="1" id="KW-0732">Signal</keyword>
<dbReference type="NCBIfam" id="NF037995">
    <property type="entry name" value="TRAP_S1"/>
    <property type="match status" value="1"/>
</dbReference>
<organism evidence="4 5">
    <name type="scientific">Kordiimonas sediminis</name>
    <dbReference type="NCBI Taxonomy" id="1735581"/>
    <lineage>
        <taxon>Bacteria</taxon>
        <taxon>Pseudomonadati</taxon>
        <taxon>Pseudomonadota</taxon>
        <taxon>Alphaproteobacteria</taxon>
        <taxon>Kordiimonadales</taxon>
        <taxon>Kordiimonadaceae</taxon>
        <taxon>Kordiimonas</taxon>
    </lineage>
</organism>
<dbReference type="PANTHER" id="PTHR33376:SF5">
    <property type="entry name" value="EXTRACYTOPLASMIC SOLUTE RECEPTOR PROTEIN"/>
    <property type="match status" value="1"/>
</dbReference>
<comment type="caution">
    <text evidence="4">The sequence shown here is derived from an EMBL/GenBank/DDBJ whole genome shotgun (WGS) entry which is preliminary data.</text>
</comment>
<keyword evidence="3" id="KW-0479">Metal-binding</keyword>
<dbReference type="Pfam" id="PF03480">
    <property type="entry name" value="DctP"/>
    <property type="match status" value="1"/>
</dbReference>
<keyword evidence="5" id="KW-1185">Reference proteome</keyword>
<dbReference type="PIRSF" id="PIRSF039026">
    <property type="entry name" value="SiaP"/>
    <property type="match status" value="1"/>
</dbReference>
<feature type="binding site" evidence="3">
    <location>
        <position position="222"/>
    </location>
    <ligand>
        <name>substrate</name>
    </ligand>
</feature>
<dbReference type="RefSeq" id="WP_191252830.1">
    <property type="nucleotide sequence ID" value="NZ_BNCI01000002.1"/>
</dbReference>
<gene>
    <name evidence="4" type="ORF">GCM10017044_21470</name>
</gene>
<feature type="binding site" evidence="2">
    <location>
        <position position="185"/>
    </location>
    <ligand>
        <name>substrate</name>
    </ligand>
</feature>
<dbReference type="Gene3D" id="3.40.190.170">
    <property type="entry name" value="Bacterial extracellular solute-binding protein, family 7"/>
    <property type="match status" value="1"/>
</dbReference>
<dbReference type="EMBL" id="BNCI01000002">
    <property type="protein sequence ID" value="GHF26260.1"/>
    <property type="molecule type" value="Genomic_DNA"/>
</dbReference>